<comment type="similarity">
    <text evidence="1">Belongs to the RecJ family.</text>
</comment>
<dbReference type="InterPro" id="IPR004610">
    <property type="entry name" value="RecJ"/>
</dbReference>
<dbReference type="InterPro" id="IPR038763">
    <property type="entry name" value="DHH_sf"/>
</dbReference>
<dbReference type="SUPFAM" id="SSF64182">
    <property type="entry name" value="DHH phosphoesterases"/>
    <property type="match status" value="1"/>
</dbReference>
<evidence type="ECO:0000256" key="4">
    <source>
        <dbReference type="ARBA" id="ARBA00022801"/>
    </source>
</evidence>
<dbReference type="GO" id="GO:0006281">
    <property type="term" value="P:DNA repair"/>
    <property type="evidence" value="ECO:0007669"/>
    <property type="project" value="InterPro"/>
</dbReference>
<dbReference type="GO" id="GO:0006310">
    <property type="term" value="P:DNA recombination"/>
    <property type="evidence" value="ECO:0007669"/>
    <property type="project" value="InterPro"/>
</dbReference>
<dbReference type="InterPro" id="IPR041122">
    <property type="entry name" value="RecJ_OB"/>
</dbReference>
<name>A0A6J7HUK3_9ZZZZ</name>
<dbReference type="Pfam" id="PF01368">
    <property type="entry name" value="DHH"/>
    <property type="match status" value="1"/>
</dbReference>
<feature type="domain" description="DDH" evidence="6">
    <location>
        <begin position="76"/>
        <end position="224"/>
    </location>
</feature>
<dbReference type="PANTHER" id="PTHR30255:SF2">
    <property type="entry name" value="SINGLE-STRANDED-DNA-SPECIFIC EXONUCLEASE RECJ"/>
    <property type="match status" value="1"/>
</dbReference>
<reference evidence="9" key="1">
    <citation type="submission" date="2020-05" db="EMBL/GenBank/DDBJ databases">
        <authorList>
            <person name="Chiriac C."/>
            <person name="Salcher M."/>
            <person name="Ghai R."/>
            <person name="Kavagutti S V."/>
        </authorList>
    </citation>
    <scope>NUCLEOTIDE SEQUENCE</scope>
</reference>
<evidence type="ECO:0000313" key="9">
    <source>
        <dbReference type="EMBL" id="CAB4923478.1"/>
    </source>
</evidence>
<evidence type="ECO:0000256" key="3">
    <source>
        <dbReference type="ARBA" id="ARBA00022722"/>
    </source>
</evidence>
<dbReference type="InterPro" id="IPR001667">
    <property type="entry name" value="DDH_dom"/>
</dbReference>
<feature type="domain" description="DHHA1" evidence="7">
    <location>
        <begin position="344"/>
        <end position="429"/>
    </location>
</feature>
<dbReference type="PANTHER" id="PTHR30255">
    <property type="entry name" value="SINGLE-STRANDED-DNA-SPECIFIC EXONUCLEASE RECJ"/>
    <property type="match status" value="1"/>
</dbReference>
<evidence type="ECO:0000256" key="2">
    <source>
        <dbReference type="ARBA" id="ARBA00019841"/>
    </source>
</evidence>
<organism evidence="9">
    <name type="scientific">freshwater metagenome</name>
    <dbReference type="NCBI Taxonomy" id="449393"/>
    <lineage>
        <taxon>unclassified sequences</taxon>
        <taxon>metagenomes</taxon>
        <taxon>ecological metagenomes</taxon>
    </lineage>
</organism>
<gene>
    <name evidence="9" type="ORF">UFOPK3674_00692</name>
</gene>
<dbReference type="EMBL" id="CAFBMX010000003">
    <property type="protein sequence ID" value="CAB4923478.1"/>
    <property type="molecule type" value="Genomic_DNA"/>
</dbReference>
<dbReference type="AlphaFoldDB" id="A0A6J7HUK3"/>
<proteinExistence type="inferred from homology"/>
<dbReference type="Pfam" id="PF17768">
    <property type="entry name" value="RecJ_OB"/>
    <property type="match status" value="1"/>
</dbReference>
<dbReference type="GO" id="GO:0003676">
    <property type="term" value="F:nucleic acid binding"/>
    <property type="evidence" value="ECO:0007669"/>
    <property type="project" value="InterPro"/>
</dbReference>
<dbReference type="InterPro" id="IPR051673">
    <property type="entry name" value="SSDNA_exonuclease_RecJ"/>
</dbReference>
<keyword evidence="4" id="KW-0378">Hydrolase</keyword>
<keyword evidence="5" id="KW-0269">Exonuclease</keyword>
<dbReference type="InterPro" id="IPR003156">
    <property type="entry name" value="DHHA1_dom"/>
</dbReference>
<dbReference type="NCBIfam" id="TIGR00644">
    <property type="entry name" value="recJ"/>
    <property type="match status" value="1"/>
</dbReference>
<dbReference type="Pfam" id="PF02272">
    <property type="entry name" value="DHHA1"/>
    <property type="match status" value="1"/>
</dbReference>
<dbReference type="Gene3D" id="3.90.1640.30">
    <property type="match status" value="1"/>
</dbReference>
<evidence type="ECO:0000256" key="1">
    <source>
        <dbReference type="ARBA" id="ARBA00005915"/>
    </source>
</evidence>
<feature type="domain" description="RecJ OB" evidence="8">
    <location>
        <begin position="448"/>
        <end position="549"/>
    </location>
</feature>
<evidence type="ECO:0000259" key="8">
    <source>
        <dbReference type="Pfam" id="PF17768"/>
    </source>
</evidence>
<dbReference type="GO" id="GO:0008409">
    <property type="term" value="F:5'-3' exonuclease activity"/>
    <property type="evidence" value="ECO:0007669"/>
    <property type="project" value="InterPro"/>
</dbReference>
<evidence type="ECO:0000259" key="6">
    <source>
        <dbReference type="Pfam" id="PF01368"/>
    </source>
</evidence>
<evidence type="ECO:0000259" key="7">
    <source>
        <dbReference type="Pfam" id="PF02272"/>
    </source>
</evidence>
<protein>
    <recommendedName>
        <fullName evidence="2">Single-stranded-DNA-specific exonuclease RecJ</fullName>
    </recommendedName>
</protein>
<evidence type="ECO:0000256" key="5">
    <source>
        <dbReference type="ARBA" id="ARBA00022839"/>
    </source>
</evidence>
<accession>A0A6J7HUK3</accession>
<sequence length="802" mass="85009">MRFDISAAPFADVARLTQELGVSHVTAQVLARRGLGDPDAARAFLAGDAVHELADFGGLREAAALIVEHLGRGTTIVVHGDYDCDGVTSTAILVRVLRDLGGEPGWFLPSRREDGYGLAMHTVERLAQEGTGLLITVDCGITAVDEVARAQELGMEVIVTDHHQPRADGVLPGAPIVHPIVGSYPCVDLCAAGVAYRLAGALYAASGRDAALADADLELVALATVADCVPLVGENRRLVREGLHDLAMTQRPGLRALLRAGNADPGLLDEQTIGFRLAPRINAAGRMGRADAGVELLLTDDADRAQTIASELDAANAERRHVEQRITFAAEAQLAEFGEAPAYVLAGDDWHPGVIGIVASRLAERHHRPVVLIAFSGDQGTGSGRSIESFDLLAGLEAASAHLLRHGGHRAAAGCTIHRDGLGAFRDAFVAHAAQVLRPEDLVPSQRIDAVISGEEAHLGLAEELAMLAPFGTANERPTLLIPAARLADPRKMGEGRHVRFNVVSGAGRAAAVAFGRSALPDGADVGVDAAFSLEINRWNGAEEARLVLRGCGAPGAAPITLAGAPEDVLDGVWAEFSASEQPPPIASAGAPPASEDRRGSSLIGTIGALVASGDPVLVVAACAERRLRGLRGLIGGFTLCSWDALERDSSIAEGRVHFVALDPPLCEGHEAALRALGDGQVIHRAWGDPELRFSLYVLEHDHDLRPGLTALYRLLRDRPDAPLDELLRGPDDARWTAVYAGRLVRVLHELALVSVDLQDRTIVLAPEGERRDLADAPTYARLQARLEDGRRWLIRETRQAA</sequence>
<dbReference type="Gene3D" id="3.10.310.30">
    <property type="match status" value="1"/>
</dbReference>
<keyword evidence="3" id="KW-0540">Nuclease</keyword>